<protein>
    <submittedName>
        <fullName evidence="1">Uncharacterized protein</fullName>
    </submittedName>
</protein>
<keyword evidence="2" id="KW-1185">Reference proteome</keyword>
<organism evidence="1 2">
    <name type="scientific">Prauserella muralis</name>
    <dbReference type="NCBI Taxonomy" id="588067"/>
    <lineage>
        <taxon>Bacteria</taxon>
        <taxon>Bacillati</taxon>
        <taxon>Actinomycetota</taxon>
        <taxon>Actinomycetes</taxon>
        <taxon>Pseudonocardiales</taxon>
        <taxon>Pseudonocardiaceae</taxon>
        <taxon>Prauserella</taxon>
    </lineage>
</organism>
<comment type="caution">
    <text evidence="1">The sequence shown here is derived from an EMBL/GenBank/DDBJ whole genome shotgun (WGS) entry which is preliminary data.</text>
</comment>
<dbReference type="Pfam" id="PF20704">
    <property type="entry name" value="KH_NucS_shadow"/>
    <property type="match status" value="1"/>
</dbReference>
<dbReference type="RefSeq" id="WP_112279413.1">
    <property type="nucleotide sequence ID" value="NZ_MASW01000001.1"/>
</dbReference>
<dbReference type="Proteomes" id="UP000249915">
    <property type="component" value="Unassembled WGS sequence"/>
</dbReference>
<reference evidence="1 2" key="1">
    <citation type="submission" date="2016-07" db="EMBL/GenBank/DDBJ databases">
        <title>Draft genome sequence of Prauserella muralis DSM 45305, isolated from a mould-covered wall in an indoor environment.</title>
        <authorList>
            <person name="Ruckert C."/>
            <person name="Albersmeier A."/>
            <person name="Jiang C.-L."/>
            <person name="Jiang Y."/>
            <person name="Kalinowski J."/>
            <person name="Schneider O."/>
            <person name="Winkler A."/>
            <person name="Zotchev S.B."/>
        </authorList>
    </citation>
    <scope>NUCLEOTIDE SEQUENCE [LARGE SCALE GENOMIC DNA]</scope>
    <source>
        <strain evidence="1 2">DSM 45305</strain>
    </source>
</reference>
<accession>A0A2V4BA61</accession>
<evidence type="ECO:0000313" key="1">
    <source>
        <dbReference type="EMBL" id="PXY31382.1"/>
    </source>
</evidence>
<sequence>MSLTVPPELLQQAQTGEISDDDFIRCIQDSLPYAWSVVEQTAEKLRANGARYVVNSDVPPDEAAWGQLFRLVSSNAMRAAVERRFGVRMAFQNCCKVGLFDPSAEAEYEEFTSPRAQILNQKPELLNC</sequence>
<proteinExistence type="predicted"/>
<name>A0A2V4BA61_9PSEU</name>
<dbReference type="AlphaFoldDB" id="A0A2V4BA61"/>
<evidence type="ECO:0000313" key="2">
    <source>
        <dbReference type="Proteomes" id="UP000249915"/>
    </source>
</evidence>
<dbReference type="OrthoDB" id="3428165at2"/>
<dbReference type="EMBL" id="MASW01000001">
    <property type="protein sequence ID" value="PXY31382.1"/>
    <property type="molecule type" value="Genomic_DNA"/>
</dbReference>
<dbReference type="NCBIfam" id="NF040488">
    <property type="entry name" value="SCO5389_fam"/>
    <property type="match status" value="1"/>
</dbReference>
<gene>
    <name evidence="1" type="ORF">BAY60_03050</name>
</gene>